<dbReference type="EMBL" id="UINC01010810">
    <property type="protein sequence ID" value="SVA47953.1"/>
    <property type="molecule type" value="Genomic_DNA"/>
</dbReference>
<keyword evidence="2" id="KW-1003">Cell membrane</keyword>
<feature type="transmembrane region" description="Helical" evidence="6">
    <location>
        <begin position="340"/>
        <end position="361"/>
    </location>
</feature>
<dbReference type="GO" id="GO:0005886">
    <property type="term" value="C:plasma membrane"/>
    <property type="evidence" value="ECO:0007669"/>
    <property type="project" value="UniProtKB-SubCell"/>
</dbReference>
<protein>
    <recommendedName>
        <fullName evidence="7">SSD domain-containing protein</fullName>
    </recommendedName>
</protein>
<evidence type="ECO:0000256" key="6">
    <source>
        <dbReference type="SAM" id="Phobius"/>
    </source>
</evidence>
<evidence type="ECO:0000256" key="4">
    <source>
        <dbReference type="ARBA" id="ARBA00022989"/>
    </source>
</evidence>
<dbReference type="SUPFAM" id="SSF82866">
    <property type="entry name" value="Multidrug efflux transporter AcrB transmembrane domain"/>
    <property type="match status" value="2"/>
</dbReference>
<feature type="transmembrane region" description="Helical" evidence="6">
    <location>
        <begin position="298"/>
        <end position="320"/>
    </location>
</feature>
<dbReference type="AlphaFoldDB" id="A0A381W7R3"/>
<name>A0A381W7R3_9ZZZZ</name>
<feature type="non-terminal residue" evidence="8">
    <location>
        <position position="781"/>
    </location>
</feature>
<sequence>MKNILRWCFKNITQKYPGRILIVALLLSGFSIYISTGLSYDSRMDNLLPKDLPLIKEFNEVVSKTGGSGPLVVVLEGLGQDKAPLVISQLSQRFKKVSGTQYVDSQLPKEFLNNKQLLLLSRSELIQLELLVDQGIQYARDQLTGISVGEELFNPEKLQKLSEDYQFFDEISPFHKGKKQRNYYIFIKPKGTVADTTFTKGFVDDIQRAIDDSGLENKISNLKIKLTGSLIVRLEENTFIKHDLEKSALLAAFLVVAIILLYTRSWFSILLIIFPLLLSMTYTFAVTRLVIGHLNIISGFLVAILMGLGIDYGIHLYIRFKQELLKGRSIPEASEMVVTQVGRSGIISMLTTISVFSILSFSDFLGFAEFGKIATIGIISAFFTYIFIFPAQTIFYDRVAWLGKPKPRLFIFKIYNLYSSTPYFLSLGFLAVLLISFFLLPHVKFEYDFQKLRGDSPAAEYETESTNDFGFAFSPTIILASNKKDLFYTHQALEKIKEKNGKHSTIGMHYSLNNFSRLEFESKKEILERIRDLFYEEKDIVRLALGSTRFEKFKEMLAAEPFDESAIPESLEKKLIAKDDFLLLMFSPSDKNFFNVKNVYQLSEEIKDVKSILREGDVSVSILNENLLAAEIMDWVKQKGPEAMVVAVVIVFLILILDLQSFLLAAKTFLPLLTGLIFTGAIMAFFQVKLNFINIVMLPSIIGIMIGSCVYLSHHILDYSMGATVKSVQETGSAIILSALTSLAGYASLNMAHHAGVNSIATIVEIGIVTCTICALFMLPA</sequence>
<feature type="transmembrane region" description="Helical" evidence="6">
    <location>
        <begin position="695"/>
        <end position="714"/>
    </location>
</feature>
<reference evidence="8" key="1">
    <citation type="submission" date="2018-05" db="EMBL/GenBank/DDBJ databases">
        <authorList>
            <person name="Lanie J.A."/>
            <person name="Ng W.-L."/>
            <person name="Kazmierczak K.M."/>
            <person name="Andrzejewski T.M."/>
            <person name="Davidsen T.M."/>
            <person name="Wayne K.J."/>
            <person name="Tettelin H."/>
            <person name="Glass J.I."/>
            <person name="Rusch D."/>
            <person name="Podicherti R."/>
            <person name="Tsui H.-C.T."/>
            <person name="Winkler M.E."/>
        </authorList>
    </citation>
    <scope>NUCLEOTIDE SEQUENCE</scope>
</reference>
<dbReference type="Gene3D" id="1.20.1640.10">
    <property type="entry name" value="Multidrug efflux transporter AcrB transmembrane domain"/>
    <property type="match status" value="2"/>
</dbReference>
<keyword evidence="3 6" id="KW-0812">Transmembrane</keyword>
<feature type="transmembrane region" description="Helical" evidence="6">
    <location>
        <begin position="373"/>
        <end position="395"/>
    </location>
</feature>
<feature type="transmembrane region" description="Helical" evidence="6">
    <location>
        <begin position="423"/>
        <end position="443"/>
    </location>
</feature>
<feature type="transmembrane region" description="Helical" evidence="6">
    <location>
        <begin position="20"/>
        <end position="40"/>
    </location>
</feature>
<dbReference type="InterPro" id="IPR004869">
    <property type="entry name" value="MMPL_dom"/>
</dbReference>
<dbReference type="Pfam" id="PF03176">
    <property type="entry name" value="MMPL"/>
    <property type="match status" value="1"/>
</dbReference>
<feature type="transmembrane region" description="Helical" evidence="6">
    <location>
        <begin position="759"/>
        <end position="779"/>
    </location>
</feature>
<evidence type="ECO:0000259" key="7">
    <source>
        <dbReference type="PROSITE" id="PS50156"/>
    </source>
</evidence>
<feature type="transmembrane region" description="Helical" evidence="6">
    <location>
        <begin position="669"/>
        <end position="688"/>
    </location>
</feature>
<comment type="subcellular location">
    <subcellularLocation>
        <location evidence="1">Cell membrane</location>
        <topology evidence="1">Multi-pass membrane protein</topology>
    </subcellularLocation>
</comment>
<dbReference type="InterPro" id="IPR000731">
    <property type="entry name" value="SSD"/>
</dbReference>
<dbReference type="PROSITE" id="PS50156">
    <property type="entry name" value="SSD"/>
    <property type="match status" value="1"/>
</dbReference>
<dbReference type="InterPro" id="IPR050545">
    <property type="entry name" value="Mycobact_MmpL"/>
</dbReference>
<keyword evidence="4 6" id="KW-1133">Transmembrane helix</keyword>
<gene>
    <name evidence="8" type="ORF">METZ01_LOCUS100807</name>
</gene>
<feature type="transmembrane region" description="Helical" evidence="6">
    <location>
        <begin position="643"/>
        <end position="663"/>
    </location>
</feature>
<feature type="transmembrane region" description="Helical" evidence="6">
    <location>
        <begin position="734"/>
        <end position="752"/>
    </location>
</feature>
<dbReference type="PANTHER" id="PTHR33406">
    <property type="entry name" value="MEMBRANE PROTEIN MJ1562-RELATED"/>
    <property type="match status" value="1"/>
</dbReference>
<evidence type="ECO:0000256" key="1">
    <source>
        <dbReference type="ARBA" id="ARBA00004651"/>
    </source>
</evidence>
<accession>A0A381W7R3</accession>
<keyword evidence="5 6" id="KW-0472">Membrane</keyword>
<evidence type="ECO:0000313" key="8">
    <source>
        <dbReference type="EMBL" id="SVA47953.1"/>
    </source>
</evidence>
<proteinExistence type="predicted"/>
<feature type="domain" description="SSD" evidence="7">
    <location>
        <begin position="277"/>
        <end position="395"/>
    </location>
</feature>
<evidence type="ECO:0000256" key="3">
    <source>
        <dbReference type="ARBA" id="ARBA00022692"/>
    </source>
</evidence>
<organism evidence="8">
    <name type="scientific">marine metagenome</name>
    <dbReference type="NCBI Taxonomy" id="408172"/>
    <lineage>
        <taxon>unclassified sequences</taxon>
        <taxon>metagenomes</taxon>
        <taxon>ecological metagenomes</taxon>
    </lineage>
</organism>
<evidence type="ECO:0000256" key="2">
    <source>
        <dbReference type="ARBA" id="ARBA00022475"/>
    </source>
</evidence>
<evidence type="ECO:0000256" key="5">
    <source>
        <dbReference type="ARBA" id="ARBA00023136"/>
    </source>
</evidence>
<dbReference type="PANTHER" id="PTHR33406:SF13">
    <property type="entry name" value="MEMBRANE PROTEIN YDFJ"/>
    <property type="match status" value="1"/>
</dbReference>